<evidence type="ECO:0000256" key="1">
    <source>
        <dbReference type="SAM" id="Phobius"/>
    </source>
</evidence>
<reference evidence="2 3" key="1">
    <citation type="submission" date="2017-04" db="EMBL/GenBank/DDBJ databases">
        <authorList>
            <person name="Afonso C.L."/>
            <person name="Miller P.J."/>
            <person name="Scott M.A."/>
            <person name="Spackman E."/>
            <person name="Goraichik I."/>
            <person name="Dimitrov K.M."/>
            <person name="Suarez D.L."/>
            <person name="Swayne D.E."/>
        </authorList>
    </citation>
    <scope>NUCLEOTIDE SEQUENCE [LARGE SCALE GENOMIC DNA]</scope>
    <source>
        <strain evidence="2 3">DSM 43828</strain>
    </source>
</reference>
<gene>
    <name evidence="2" type="ORF">SAMN05661093_02179</name>
</gene>
<dbReference type="RefSeq" id="WP_143446269.1">
    <property type="nucleotide sequence ID" value="NZ_FWXV01000002.1"/>
</dbReference>
<dbReference type="AlphaFoldDB" id="A0A1W2CK69"/>
<proteinExistence type="predicted"/>
<organism evidence="2 3">
    <name type="scientific">Kibdelosporangium aridum</name>
    <dbReference type="NCBI Taxonomy" id="2030"/>
    <lineage>
        <taxon>Bacteria</taxon>
        <taxon>Bacillati</taxon>
        <taxon>Actinomycetota</taxon>
        <taxon>Actinomycetes</taxon>
        <taxon>Pseudonocardiales</taxon>
        <taxon>Pseudonocardiaceae</taxon>
        <taxon>Kibdelosporangium</taxon>
    </lineage>
</organism>
<keyword evidence="1" id="KW-0472">Membrane</keyword>
<evidence type="ECO:0000313" key="3">
    <source>
        <dbReference type="Proteomes" id="UP000192674"/>
    </source>
</evidence>
<accession>A0A1W2CK69</accession>
<feature type="transmembrane region" description="Helical" evidence="1">
    <location>
        <begin position="40"/>
        <end position="59"/>
    </location>
</feature>
<dbReference type="Proteomes" id="UP000192674">
    <property type="component" value="Unassembled WGS sequence"/>
</dbReference>
<name>A0A1W2CK69_KIBAR</name>
<keyword evidence="3" id="KW-1185">Reference proteome</keyword>
<evidence type="ECO:0000313" key="2">
    <source>
        <dbReference type="EMBL" id="SMC85374.1"/>
    </source>
</evidence>
<protein>
    <submittedName>
        <fullName evidence="2">Uncharacterized protein</fullName>
    </submittedName>
</protein>
<keyword evidence="1" id="KW-0812">Transmembrane</keyword>
<sequence length="319" mass="34555">MNETEELIKAALAKHVERTPHPGPILTALSRRRRRVRPTLIAIIAATAVAAGIAIPIAIQRPEASAPPATQQPMPEEVRGIKMRYTLKPLSGYTERNRTAVTDGSHQLRVWMKENCSSGKHGPECASSMSVAMYTAKHPHFAEITAPKGERVAVNGTEAWLNVDAGQKMAKLSWRPAEPDTVLLLSLFDPAGDTRQRILDLARTVSPDNTAVVQPPLTFRWLPAEFTRTSVSVSGSSPSTADAWIDAETTDPRGGEVTAKIVAEAIDDPRSHNIAVTLPDGRKVQVMASGNSPIPVEQLRKIGDNLATEPAPDKSWIGR</sequence>
<dbReference type="EMBL" id="FWXV01000002">
    <property type="protein sequence ID" value="SMC85374.1"/>
    <property type="molecule type" value="Genomic_DNA"/>
</dbReference>
<keyword evidence="1" id="KW-1133">Transmembrane helix</keyword>
<dbReference type="OrthoDB" id="3296958at2"/>